<dbReference type="EMBL" id="JAKOGI010002767">
    <property type="protein sequence ID" value="KAJ8421346.1"/>
    <property type="molecule type" value="Genomic_DNA"/>
</dbReference>
<dbReference type="Proteomes" id="UP001153076">
    <property type="component" value="Unassembled WGS sequence"/>
</dbReference>
<dbReference type="InterPro" id="IPR058353">
    <property type="entry name" value="DUF8040"/>
</dbReference>
<feature type="domain" description="DUF8040" evidence="2">
    <location>
        <begin position="116"/>
        <end position="209"/>
    </location>
</feature>
<feature type="compositionally biased region" description="Acidic residues" evidence="1">
    <location>
        <begin position="1"/>
        <end position="13"/>
    </location>
</feature>
<evidence type="ECO:0000259" key="2">
    <source>
        <dbReference type="Pfam" id="PF26138"/>
    </source>
</evidence>
<protein>
    <recommendedName>
        <fullName evidence="2">DUF8040 domain-containing protein</fullName>
    </recommendedName>
</protein>
<dbReference type="OrthoDB" id="1061226at2759"/>
<evidence type="ECO:0000256" key="1">
    <source>
        <dbReference type="SAM" id="MobiDB-lite"/>
    </source>
</evidence>
<reference evidence="3" key="1">
    <citation type="submission" date="2022-04" db="EMBL/GenBank/DDBJ databases">
        <title>Carnegiea gigantea Genome sequencing and assembly v2.</title>
        <authorList>
            <person name="Copetti D."/>
            <person name="Sanderson M.J."/>
            <person name="Burquez A."/>
            <person name="Wojciechowski M.F."/>
        </authorList>
    </citation>
    <scope>NUCLEOTIDE SEQUENCE</scope>
    <source>
        <strain evidence="3">SGP5-SGP5p</strain>
        <tissue evidence="3">Aerial part</tissue>
    </source>
</reference>
<accession>A0A9Q1GIJ4</accession>
<dbReference type="Pfam" id="PF26138">
    <property type="entry name" value="DUF8040"/>
    <property type="match status" value="1"/>
</dbReference>
<organism evidence="3 4">
    <name type="scientific">Carnegiea gigantea</name>
    <dbReference type="NCBI Taxonomy" id="171969"/>
    <lineage>
        <taxon>Eukaryota</taxon>
        <taxon>Viridiplantae</taxon>
        <taxon>Streptophyta</taxon>
        <taxon>Embryophyta</taxon>
        <taxon>Tracheophyta</taxon>
        <taxon>Spermatophyta</taxon>
        <taxon>Magnoliopsida</taxon>
        <taxon>eudicotyledons</taxon>
        <taxon>Gunneridae</taxon>
        <taxon>Pentapetalae</taxon>
        <taxon>Caryophyllales</taxon>
        <taxon>Cactineae</taxon>
        <taxon>Cactaceae</taxon>
        <taxon>Cactoideae</taxon>
        <taxon>Echinocereeae</taxon>
        <taxon>Carnegiea</taxon>
    </lineage>
</organism>
<feature type="region of interest" description="Disordered" evidence="1">
    <location>
        <begin position="1"/>
        <end position="50"/>
    </location>
</feature>
<gene>
    <name evidence="3" type="ORF">Cgig2_027954</name>
</gene>
<evidence type="ECO:0000313" key="4">
    <source>
        <dbReference type="Proteomes" id="UP001153076"/>
    </source>
</evidence>
<proteinExistence type="predicted"/>
<comment type="caution">
    <text evidence="3">The sequence shown here is derived from an EMBL/GenBank/DDBJ whole genome shotgun (WGS) entry which is preliminary data.</text>
</comment>
<name>A0A9Q1GIJ4_9CARY</name>
<dbReference type="AlphaFoldDB" id="A0A9Q1GIJ4"/>
<evidence type="ECO:0000313" key="3">
    <source>
        <dbReference type="EMBL" id="KAJ8421346.1"/>
    </source>
</evidence>
<keyword evidence="4" id="KW-1185">Reference proteome</keyword>
<sequence length="243" mass="27885">MGDSDEADEDDYNEQAQLSAGEESRSPTRTIHTNARMCRSEGGSSGEGKRLRHEQDFDYFVDFDDDDISRYLRVRGMGDDEDRVVDTLILYTLTRSSSQQRTASHSGLPRMIGEESGGTFIHRVLNGCQTDFCRQLLRLDQDAFIHLVNVIIEKRLIDEGRFIKTAEIVAISLYIFARGASYRDVEIQFRHSPSTIGNYHNQVLEALVKLYVDIVRPYQSQDEVPPEIAQKPGFYWPYFNVRC</sequence>